<dbReference type="InterPro" id="IPR040122">
    <property type="entry name" value="Importin_beta"/>
</dbReference>
<organism evidence="8 9">
    <name type="scientific">Jaminaea rosea</name>
    <dbReference type="NCBI Taxonomy" id="1569628"/>
    <lineage>
        <taxon>Eukaryota</taxon>
        <taxon>Fungi</taxon>
        <taxon>Dikarya</taxon>
        <taxon>Basidiomycota</taxon>
        <taxon>Ustilaginomycotina</taxon>
        <taxon>Exobasidiomycetes</taxon>
        <taxon>Microstromatales</taxon>
        <taxon>Microstromatales incertae sedis</taxon>
        <taxon>Jaminaea</taxon>
    </lineage>
</organism>
<dbReference type="Pfam" id="PF03810">
    <property type="entry name" value="IBN_N"/>
    <property type="match status" value="1"/>
</dbReference>
<dbReference type="PANTHER" id="PTHR10527">
    <property type="entry name" value="IMPORTIN BETA"/>
    <property type="match status" value="1"/>
</dbReference>
<dbReference type="Pfam" id="PF13513">
    <property type="entry name" value="HEAT_EZ"/>
    <property type="match status" value="1"/>
</dbReference>
<evidence type="ECO:0000256" key="2">
    <source>
        <dbReference type="ARBA" id="ARBA00022448"/>
    </source>
</evidence>
<dbReference type="Gene3D" id="1.25.10.10">
    <property type="entry name" value="Leucine-rich Repeat Variant"/>
    <property type="match status" value="2"/>
</dbReference>
<feature type="compositionally biased region" description="Acidic residues" evidence="6">
    <location>
        <begin position="385"/>
        <end position="409"/>
    </location>
</feature>
<keyword evidence="9" id="KW-1185">Reference proteome</keyword>
<dbReference type="OrthoDB" id="951172at2759"/>
<feature type="compositionally biased region" description="Low complexity" evidence="6">
    <location>
        <begin position="824"/>
        <end position="848"/>
    </location>
</feature>
<evidence type="ECO:0000259" key="7">
    <source>
        <dbReference type="Pfam" id="PF03810"/>
    </source>
</evidence>
<dbReference type="InterPro" id="IPR001494">
    <property type="entry name" value="Importin-beta_N"/>
</dbReference>
<comment type="subcellular location">
    <subcellularLocation>
        <location evidence="1">Cytoplasm</location>
    </subcellularLocation>
</comment>
<keyword evidence="4" id="KW-0677">Repeat</keyword>
<feature type="region of interest" description="Disordered" evidence="6">
    <location>
        <begin position="347"/>
        <end position="410"/>
    </location>
</feature>
<feature type="domain" description="Importin N-terminal" evidence="7">
    <location>
        <begin position="44"/>
        <end position="106"/>
    </location>
</feature>
<sequence>MAAPPSLAPGAWQPQAGGLAELIDLFKKSQSTYGAQQAEIADRLDSVSRIPDYANYLAFVLTQATNEEVAVRSVAGLILKNHLHFNHDKVPAESIEYVKASVLVALSFQEDLLRRTATQVVSMLMGILGPANWQEGLEKLITLAGTENTVEAEGAYSTFAKMCEDMPRDLDACEINGIKLLDILIPKFIQGSDHPESRIRVHALNCLNQFITLGSSSLQDHLDSFIACLFKRASDDSDFVRKFVCQALVLTLSARPDKLLPELGNVVDFMLYSTQDKDEDVAVEACEFWLQFAEDPNVNAHLVPFMPRVAPVLLKSMVYGEMDLILLGGDDDDAAVPDKLEDLKPQHYSAKTHRNEREEDSAAGPSTSGTAKSRAAIESSGNAANDDDDDEDDDDYDSDDDEEDSDSEVSEWNLRKCAAAALDVMACQFGEQLLEILLPYLKERLFSPDWMQRESGILALGAIAEGCIGGIQPHLPTLIPFLVSSLSDSKPLVRSIACWTLGRYSSWCIADKSDEHLRSFFLPAMEGLLNMVMDNNKRVQEAGCSAFATLEEEAGSGLEPFLEPVLRTLAAAFAKYQQKNLLILYDAIGTLADSVGQALGSRPEYVDILMPPLIAKWGELPDDDGQLIPLLECLSSVTIALGPAFAPHSPPVYSRCLKIMRDNLLATQREMERPEEERELPDDSFVVVALDLLSGLSQGLGPHFAELVAREDGAAAAAAASTSSGANPGQAELQLIPLLGACITSPSPPIRQSAYALLGDLALSTFDLLRPTIPSIMPELISQIEPEPSLANVSVCNNAAWAVGEIALQYRAVVAKAVATPEESASGSASGSGSGVAPSSSSSSTATSSAPSQEFAQFLEPLVQRLISVLHSRTPIKSLTENSAVTLGRLGLFSPQLVAPSLHLFFEPWCAALWDIKDNEEKDSAFRGLCEMIKCNPNGAVKGFIYFCNAVVRWTNPSVELNDEFGRILHGFRDMSGEGWEGMRGQLPEVIRGRLRERYQI</sequence>
<keyword evidence="2" id="KW-0813">Transport</keyword>
<evidence type="ECO:0000313" key="9">
    <source>
        <dbReference type="Proteomes" id="UP000245884"/>
    </source>
</evidence>
<dbReference type="InterPro" id="IPR016024">
    <property type="entry name" value="ARM-type_fold"/>
</dbReference>
<evidence type="ECO:0000256" key="1">
    <source>
        <dbReference type="ARBA" id="ARBA00004496"/>
    </source>
</evidence>
<evidence type="ECO:0000313" key="8">
    <source>
        <dbReference type="EMBL" id="PWN28704.1"/>
    </source>
</evidence>
<dbReference type="AlphaFoldDB" id="A0A316UUN2"/>
<protein>
    <submittedName>
        <fullName evidence="8">ARM repeat-containing protein</fullName>
    </submittedName>
</protein>
<evidence type="ECO:0000256" key="3">
    <source>
        <dbReference type="ARBA" id="ARBA00022490"/>
    </source>
</evidence>
<dbReference type="GO" id="GO:0031267">
    <property type="term" value="F:small GTPase binding"/>
    <property type="evidence" value="ECO:0007669"/>
    <property type="project" value="InterPro"/>
</dbReference>
<dbReference type="GO" id="GO:0006606">
    <property type="term" value="P:protein import into nucleus"/>
    <property type="evidence" value="ECO:0007669"/>
    <property type="project" value="InterPro"/>
</dbReference>
<dbReference type="Proteomes" id="UP000245884">
    <property type="component" value="Unassembled WGS sequence"/>
</dbReference>
<dbReference type="STRING" id="1569628.A0A316UUN2"/>
<dbReference type="RefSeq" id="XP_025363316.1">
    <property type="nucleotide sequence ID" value="XM_025508624.1"/>
</dbReference>
<dbReference type="FunFam" id="1.25.10.10:FF:000313">
    <property type="entry name" value="Importin beta-2 subunit, putative"/>
    <property type="match status" value="1"/>
</dbReference>
<evidence type="ECO:0000256" key="6">
    <source>
        <dbReference type="SAM" id="MobiDB-lite"/>
    </source>
</evidence>
<keyword evidence="5" id="KW-0653">Protein transport</keyword>
<reference evidence="8 9" key="1">
    <citation type="journal article" date="2018" name="Mol. Biol. Evol.">
        <title>Broad Genomic Sampling Reveals a Smut Pathogenic Ancestry of the Fungal Clade Ustilaginomycotina.</title>
        <authorList>
            <person name="Kijpornyongpan T."/>
            <person name="Mondo S.J."/>
            <person name="Barry K."/>
            <person name="Sandor L."/>
            <person name="Lee J."/>
            <person name="Lipzen A."/>
            <person name="Pangilinan J."/>
            <person name="LaButti K."/>
            <person name="Hainaut M."/>
            <person name="Henrissat B."/>
            <person name="Grigoriev I.V."/>
            <person name="Spatafora J.W."/>
            <person name="Aime M.C."/>
        </authorList>
    </citation>
    <scope>NUCLEOTIDE SEQUENCE [LARGE SCALE GENOMIC DNA]</scope>
    <source>
        <strain evidence="8 9">MCA 5214</strain>
    </source>
</reference>
<dbReference type="SUPFAM" id="SSF48371">
    <property type="entry name" value="ARM repeat"/>
    <property type="match status" value="1"/>
</dbReference>
<dbReference type="GO" id="GO:0005737">
    <property type="term" value="C:cytoplasm"/>
    <property type="evidence" value="ECO:0007669"/>
    <property type="project" value="UniProtKB-SubCell"/>
</dbReference>
<name>A0A316UUN2_9BASI</name>
<feature type="region of interest" description="Disordered" evidence="6">
    <location>
        <begin position="823"/>
        <end position="848"/>
    </location>
</feature>
<gene>
    <name evidence="8" type="ORF">BDZ90DRAFT_264028</name>
</gene>
<evidence type="ECO:0000256" key="5">
    <source>
        <dbReference type="ARBA" id="ARBA00022927"/>
    </source>
</evidence>
<proteinExistence type="predicted"/>
<evidence type="ECO:0000256" key="4">
    <source>
        <dbReference type="ARBA" id="ARBA00022737"/>
    </source>
</evidence>
<accession>A0A316UUN2</accession>
<dbReference type="InterPro" id="IPR011989">
    <property type="entry name" value="ARM-like"/>
</dbReference>
<keyword evidence="3" id="KW-0963">Cytoplasm</keyword>
<dbReference type="EMBL" id="KZ819664">
    <property type="protein sequence ID" value="PWN28704.1"/>
    <property type="molecule type" value="Genomic_DNA"/>
</dbReference>
<dbReference type="GeneID" id="37030447"/>